<dbReference type="AlphaFoldDB" id="A0A078A7A6"/>
<dbReference type="InterPro" id="IPR032675">
    <property type="entry name" value="LRR_dom_sf"/>
</dbReference>
<dbReference type="Pfam" id="PF13516">
    <property type="entry name" value="LRR_6"/>
    <property type="match status" value="2"/>
</dbReference>
<gene>
    <name evidence="2" type="primary">Contig6916.g7402</name>
    <name evidence="2" type="ORF">STYLEM_6727</name>
</gene>
<name>A0A078A7A6_STYLE</name>
<dbReference type="PANTHER" id="PTHR24114">
    <property type="entry name" value="LEUCINE RICH REPEAT FAMILY PROTEIN"/>
    <property type="match status" value="1"/>
</dbReference>
<feature type="compositionally biased region" description="Basic and acidic residues" evidence="1">
    <location>
        <begin position="201"/>
        <end position="210"/>
    </location>
</feature>
<sequence length="1129" mass="130878">MHQRDANNSLELSPMMRAQLIYQTSKQKQNPNGNNHQNEDSRQSSPGKSPNRGSFFPSIGKGGIIENNMTPLREMAVKQQFSQSILESEDQKDQRKFSPFRRKESTKHEQIQLEIQKKLNKQGSTSKSDNKMTVSEDVIVDMPRDLSFQIQTISNGNMRNKYQHQTHEPKNSKKTLIKTRSGELQEHQVHMTANNIKHYIIKEDERENHQSELTSKPLSRTSKSTVKEIYLSSTPSDVSSEREYQDEALHGKAALRNYRQKYFGSNKIIQKSQIKGRKLKDPLVKYLNHVESQSMLPRGMGLVHRRDNVKEVNIKSFYVRDAYMDAFTKGINVSDMIEEINFRNIGLTTNRAVRLIQSINRQRIRSLDLSFNPMITKEFYNELADYLDHPKAVLQKLILEGNKMGDYNLETLCKIIADNNKISFLNFSQNEITNQGAEFICKMLYYNTSVNVLFLHWNRILAKGGQALAKVIQNHKTLQILDLSFNNLGSGINSVSNQFENPVQIELNAKIWKECFENNNTLLHVDISHNRFNGQELEIMASGLKNNHTILGIHMIGNEGETDTQGFVKVNKNQKDEVAKSHVYTRIRPSLDAGNVYNKRLLELKACSNCWICEGWSEVKFEFKPGVSDDNPTHDRFHPIYLHLECDRFEQDLMIPDPEEPGNYISIRWIPPGVQRYYFSRGDNKIVNQTQKTSPNRANGTEQEKINELIRKLDPDFIEIDVPVSNIIEHIAQKRSVISNSELDHMIGKPRPAKSLVQRDKLRTPWDFFKSVFRDYKPDNTTLLMNCFEHDWSCTKLEKIIKDLTDQQKTKEFLRTRYKLLYCYYNSQCFYRRDAYKYYSGVDPVGNVCCIGTNVFTEIVSSCPDLIDSKTLKLSDLDLEFVATKSGPKKQNPRNPERQLIRYQFMEVFVRLASTKFIKSGISSNFYEAVYKLFNDFLDFHFKKYDSHIFRGGKLWNEECDLSFRRNMKGVQALYTKYSGKYAMPGAPRFMSMDEFSQLIQESGVICETFGEREISPVYSLSMMTQKDEIDSDRVQNMVLVEFIEALGRIADRIYIPHYIDDVDEDTQTIQIKGNLKTRPLDSKIEALILHLIKACLGIPFFQNYVKTVKKLKEEQKAKHMVATGKRYS</sequence>
<dbReference type="SUPFAM" id="SSF52047">
    <property type="entry name" value="RNI-like"/>
    <property type="match status" value="1"/>
</dbReference>
<dbReference type="InterPro" id="IPR052394">
    <property type="entry name" value="LRR-containing"/>
</dbReference>
<feature type="region of interest" description="Disordered" evidence="1">
    <location>
        <begin position="1"/>
        <end position="65"/>
    </location>
</feature>
<dbReference type="Gene3D" id="3.80.10.10">
    <property type="entry name" value="Ribonuclease Inhibitor"/>
    <property type="match status" value="1"/>
</dbReference>
<dbReference type="InterPro" id="IPR001611">
    <property type="entry name" value="Leu-rich_rpt"/>
</dbReference>
<feature type="region of interest" description="Disordered" evidence="1">
    <location>
        <begin position="201"/>
        <end position="220"/>
    </location>
</feature>
<feature type="compositionally biased region" description="Polar residues" evidence="1">
    <location>
        <begin position="211"/>
        <end position="220"/>
    </location>
</feature>
<feature type="compositionally biased region" description="Polar residues" evidence="1">
    <location>
        <begin position="21"/>
        <end position="36"/>
    </location>
</feature>
<dbReference type="EMBL" id="CCKQ01006449">
    <property type="protein sequence ID" value="CDW77761.1"/>
    <property type="molecule type" value="Genomic_DNA"/>
</dbReference>
<feature type="region of interest" description="Disordered" evidence="1">
    <location>
        <begin position="80"/>
        <end position="110"/>
    </location>
</feature>
<feature type="compositionally biased region" description="Polar residues" evidence="1">
    <location>
        <begin position="1"/>
        <end position="11"/>
    </location>
</feature>
<dbReference type="OrthoDB" id="312968at2759"/>
<evidence type="ECO:0008006" key="4">
    <source>
        <dbReference type="Google" id="ProtNLM"/>
    </source>
</evidence>
<reference evidence="2 3" key="1">
    <citation type="submission" date="2014-06" db="EMBL/GenBank/DDBJ databases">
        <authorList>
            <person name="Swart Estienne"/>
        </authorList>
    </citation>
    <scope>NUCLEOTIDE SEQUENCE [LARGE SCALE GENOMIC DNA]</scope>
    <source>
        <strain evidence="2 3">130c</strain>
    </source>
</reference>
<organism evidence="2 3">
    <name type="scientific">Stylonychia lemnae</name>
    <name type="common">Ciliate</name>
    <dbReference type="NCBI Taxonomy" id="5949"/>
    <lineage>
        <taxon>Eukaryota</taxon>
        <taxon>Sar</taxon>
        <taxon>Alveolata</taxon>
        <taxon>Ciliophora</taxon>
        <taxon>Intramacronucleata</taxon>
        <taxon>Spirotrichea</taxon>
        <taxon>Stichotrichia</taxon>
        <taxon>Sporadotrichida</taxon>
        <taxon>Oxytrichidae</taxon>
        <taxon>Stylonychinae</taxon>
        <taxon>Stylonychia</taxon>
    </lineage>
</organism>
<keyword evidence="3" id="KW-1185">Reference proteome</keyword>
<evidence type="ECO:0000313" key="3">
    <source>
        <dbReference type="Proteomes" id="UP000039865"/>
    </source>
</evidence>
<evidence type="ECO:0000313" key="2">
    <source>
        <dbReference type="EMBL" id="CDW77761.1"/>
    </source>
</evidence>
<feature type="compositionally biased region" description="Basic and acidic residues" evidence="1">
    <location>
        <begin position="89"/>
        <end position="110"/>
    </location>
</feature>
<dbReference type="OMA" id="CWICDEW"/>
<proteinExistence type="predicted"/>
<dbReference type="PANTHER" id="PTHR24114:SF2">
    <property type="entry name" value="F-BOX DOMAIN-CONTAINING PROTEIN-RELATED"/>
    <property type="match status" value="1"/>
</dbReference>
<evidence type="ECO:0000256" key="1">
    <source>
        <dbReference type="SAM" id="MobiDB-lite"/>
    </source>
</evidence>
<accession>A0A078A7A6</accession>
<dbReference type="InParanoid" id="A0A078A7A6"/>
<protein>
    <recommendedName>
        <fullName evidence="4">Leucine rich repeat family protein</fullName>
    </recommendedName>
</protein>
<dbReference type="Proteomes" id="UP000039865">
    <property type="component" value="Unassembled WGS sequence"/>
</dbReference>
<feature type="compositionally biased region" description="Polar residues" evidence="1">
    <location>
        <begin position="43"/>
        <end position="52"/>
    </location>
</feature>